<dbReference type="OrthoDB" id="258495at2759"/>
<dbReference type="InterPro" id="IPR043136">
    <property type="entry name" value="B30.2/SPRY_sf"/>
</dbReference>
<dbReference type="Proteomes" id="UP000266673">
    <property type="component" value="Unassembled WGS sequence"/>
</dbReference>
<keyword evidence="3" id="KW-1185">Reference proteome</keyword>
<name>A0A397V2M2_9GLOM</name>
<keyword evidence="1" id="KW-0472">Membrane</keyword>
<keyword evidence="1" id="KW-0812">Transmembrane</keyword>
<feature type="transmembrane region" description="Helical" evidence="1">
    <location>
        <begin position="56"/>
        <end position="78"/>
    </location>
</feature>
<protein>
    <submittedName>
        <fullName evidence="2">Uncharacterized protein</fullName>
    </submittedName>
</protein>
<proteinExistence type="predicted"/>
<reference evidence="2 3" key="1">
    <citation type="submission" date="2018-06" db="EMBL/GenBank/DDBJ databases">
        <title>Comparative genomics reveals the genomic features of Rhizophagus irregularis, R. cerebriforme, R. diaphanum and Gigaspora rosea, and their symbiotic lifestyle signature.</title>
        <authorList>
            <person name="Morin E."/>
            <person name="San Clemente H."/>
            <person name="Chen E.C.H."/>
            <person name="De La Providencia I."/>
            <person name="Hainaut M."/>
            <person name="Kuo A."/>
            <person name="Kohler A."/>
            <person name="Murat C."/>
            <person name="Tang N."/>
            <person name="Roy S."/>
            <person name="Loubradou J."/>
            <person name="Henrissat B."/>
            <person name="Grigoriev I.V."/>
            <person name="Corradi N."/>
            <person name="Roux C."/>
            <person name="Martin F.M."/>
        </authorList>
    </citation>
    <scope>NUCLEOTIDE SEQUENCE [LARGE SCALE GENOMIC DNA]</scope>
    <source>
        <strain evidence="2 3">DAOM 194757</strain>
    </source>
</reference>
<dbReference type="EMBL" id="QKWP01000656">
    <property type="protein sequence ID" value="RIB16700.1"/>
    <property type="molecule type" value="Genomic_DNA"/>
</dbReference>
<dbReference type="AlphaFoldDB" id="A0A397V2M2"/>
<sequence>MIFYTKNGVNLGIACYLPNNFDYLKNNLYPCIGLRSQHASVEANFSHNKFKYLSKFYLALSINTHLKFLITIKIIPLYG</sequence>
<gene>
    <name evidence="2" type="ORF">C2G38_2090207</name>
</gene>
<keyword evidence="1" id="KW-1133">Transmembrane helix</keyword>
<accession>A0A397V2M2</accession>
<comment type="caution">
    <text evidence="2">The sequence shown here is derived from an EMBL/GenBank/DDBJ whole genome shotgun (WGS) entry which is preliminary data.</text>
</comment>
<evidence type="ECO:0000256" key="1">
    <source>
        <dbReference type="SAM" id="Phobius"/>
    </source>
</evidence>
<evidence type="ECO:0000313" key="2">
    <source>
        <dbReference type="EMBL" id="RIB16700.1"/>
    </source>
</evidence>
<evidence type="ECO:0000313" key="3">
    <source>
        <dbReference type="Proteomes" id="UP000266673"/>
    </source>
</evidence>
<organism evidence="2 3">
    <name type="scientific">Gigaspora rosea</name>
    <dbReference type="NCBI Taxonomy" id="44941"/>
    <lineage>
        <taxon>Eukaryota</taxon>
        <taxon>Fungi</taxon>
        <taxon>Fungi incertae sedis</taxon>
        <taxon>Mucoromycota</taxon>
        <taxon>Glomeromycotina</taxon>
        <taxon>Glomeromycetes</taxon>
        <taxon>Diversisporales</taxon>
        <taxon>Gigasporaceae</taxon>
        <taxon>Gigaspora</taxon>
    </lineage>
</organism>
<dbReference type="Gene3D" id="2.60.120.920">
    <property type="match status" value="1"/>
</dbReference>